<dbReference type="Proteomes" id="UP000726136">
    <property type="component" value="Unassembled WGS sequence"/>
</dbReference>
<gene>
    <name evidence="1" type="ORF">EAY46_30785</name>
</gene>
<organism evidence="1 2">
    <name type="scientific">Vibrio anguillarum</name>
    <name type="common">Listonella anguillarum</name>
    <dbReference type="NCBI Taxonomy" id="55601"/>
    <lineage>
        <taxon>Bacteria</taxon>
        <taxon>Pseudomonadati</taxon>
        <taxon>Pseudomonadota</taxon>
        <taxon>Gammaproteobacteria</taxon>
        <taxon>Vibrionales</taxon>
        <taxon>Vibrionaceae</taxon>
        <taxon>Vibrio</taxon>
    </lineage>
</organism>
<accession>A0ABR9ZHA7</accession>
<evidence type="ECO:0000313" key="2">
    <source>
        <dbReference type="Proteomes" id="UP000726136"/>
    </source>
</evidence>
<dbReference type="RefSeq" id="WP_214651809.1">
    <property type="nucleotide sequence ID" value="NZ_RDPI01001669.1"/>
</dbReference>
<protein>
    <submittedName>
        <fullName evidence="1">ATP-binding protein</fullName>
    </submittedName>
</protein>
<dbReference type="EMBL" id="RDPI01001669">
    <property type="protein sequence ID" value="MBF4377362.1"/>
    <property type="molecule type" value="Genomic_DNA"/>
</dbReference>
<name>A0ABR9ZHA7_VIBAN</name>
<keyword evidence="2" id="KW-1185">Reference proteome</keyword>
<proteinExistence type="predicted"/>
<comment type="caution">
    <text evidence="1">The sequence shown here is derived from an EMBL/GenBank/DDBJ whole genome shotgun (WGS) entry which is preliminary data.</text>
</comment>
<keyword evidence="1" id="KW-0547">Nucleotide-binding</keyword>
<feature type="non-terminal residue" evidence="1">
    <location>
        <position position="1"/>
    </location>
</feature>
<evidence type="ECO:0000313" key="1">
    <source>
        <dbReference type="EMBL" id="MBF4377362.1"/>
    </source>
</evidence>
<dbReference type="GO" id="GO:0005524">
    <property type="term" value="F:ATP binding"/>
    <property type="evidence" value="ECO:0007669"/>
    <property type="project" value="UniProtKB-KW"/>
</dbReference>
<reference evidence="1 2" key="1">
    <citation type="journal article" date="2021" name="PeerJ">
        <title>Analysis of 44 Vibrio anguillarum genomes reveals high genetic diversity.</title>
        <authorList>
            <person name="Hansen M.J."/>
            <person name="Dalsgaard I."/>
        </authorList>
    </citation>
    <scope>NUCLEOTIDE SEQUENCE [LARGE SCALE GENOMIC DNA]</scope>
    <source>
        <strain evidence="1 2">040915-1/1B</strain>
    </source>
</reference>
<keyword evidence="1" id="KW-0067">ATP-binding</keyword>
<feature type="non-terminal residue" evidence="1">
    <location>
        <position position="106"/>
    </location>
</feature>
<sequence>DMYWGYLKENLEPSIISSIDSQRWILANTSVERATQKGKDLHVSLAKSIAVIDLFKSGTGLCASTTILETLYPRHSRHEIQKALNELESWKVIIFRRFNDAWSVFE</sequence>